<evidence type="ECO:0000256" key="1">
    <source>
        <dbReference type="SAM" id="Phobius"/>
    </source>
</evidence>
<dbReference type="Proteomes" id="UP001302812">
    <property type="component" value="Unassembled WGS sequence"/>
</dbReference>
<keyword evidence="1" id="KW-1133">Transmembrane helix</keyword>
<evidence type="ECO:0000313" key="3">
    <source>
        <dbReference type="Proteomes" id="UP001302812"/>
    </source>
</evidence>
<proteinExistence type="predicted"/>
<protein>
    <submittedName>
        <fullName evidence="2">Uncharacterized protein</fullName>
    </submittedName>
</protein>
<keyword evidence="1" id="KW-0472">Membrane</keyword>
<organism evidence="2 3">
    <name type="scientific">Canariomyces notabilis</name>
    <dbReference type="NCBI Taxonomy" id="2074819"/>
    <lineage>
        <taxon>Eukaryota</taxon>
        <taxon>Fungi</taxon>
        <taxon>Dikarya</taxon>
        <taxon>Ascomycota</taxon>
        <taxon>Pezizomycotina</taxon>
        <taxon>Sordariomycetes</taxon>
        <taxon>Sordariomycetidae</taxon>
        <taxon>Sordariales</taxon>
        <taxon>Chaetomiaceae</taxon>
        <taxon>Canariomyces</taxon>
    </lineage>
</organism>
<feature type="transmembrane region" description="Helical" evidence="1">
    <location>
        <begin position="17"/>
        <end position="39"/>
    </location>
</feature>
<dbReference type="AlphaFoldDB" id="A0AAN6TD74"/>
<accession>A0AAN6TD74</accession>
<name>A0AAN6TD74_9PEZI</name>
<keyword evidence="1" id="KW-0812">Transmembrane</keyword>
<reference evidence="2" key="1">
    <citation type="journal article" date="2023" name="Mol. Phylogenet. Evol.">
        <title>Genome-scale phylogeny and comparative genomics of the fungal order Sordariales.</title>
        <authorList>
            <person name="Hensen N."/>
            <person name="Bonometti L."/>
            <person name="Westerberg I."/>
            <person name="Brannstrom I.O."/>
            <person name="Guillou S."/>
            <person name="Cros-Aarteil S."/>
            <person name="Calhoun S."/>
            <person name="Haridas S."/>
            <person name="Kuo A."/>
            <person name="Mondo S."/>
            <person name="Pangilinan J."/>
            <person name="Riley R."/>
            <person name="LaButti K."/>
            <person name="Andreopoulos B."/>
            <person name="Lipzen A."/>
            <person name="Chen C."/>
            <person name="Yan M."/>
            <person name="Daum C."/>
            <person name="Ng V."/>
            <person name="Clum A."/>
            <person name="Steindorff A."/>
            <person name="Ohm R.A."/>
            <person name="Martin F."/>
            <person name="Silar P."/>
            <person name="Natvig D.O."/>
            <person name="Lalanne C."/>
            <person name="Gautier V."/>
            <person name="Ament-Velasquez S.L."/>
            <person name="Kruys A."/>
            <person name="Hutchinson M.I."/>
            <person name="Powell A.J."/>
            <person name="Barry K."/>
            <person name="Miller A.N."/>
            <person name="Grigoriev I.V."/>
            <person name="Debuchy R."/>
            <person name="Gladieux P."/>
            <person name="Hiltunen Thoren M."/>
            <person name="Johannesson H."/>
        </authorList>
    </citation>
    <scope>NUCLEOTIDE SEQUENCE</scope>
    <source>
        <strain evidence="2">CBS 508.74</strain>
    </source>
</reference>
<evidence type="ECO:0000313" key="2">
    <source>
        <dbReference type="EMBL" id="KAK4111940.1"/>
    </source>
</evidence>
<keyword evidence="3" id="KW-1185">Reference proteome</keyword>
<sequence length="105" mass="12486">MRIRDGDPKNCWRRTFALIYGLLFMTSLMEVRELGLLALRWRRRLVYLATWNLESLGIRNSTLLSVQYMPYLRTVPKDPIPCARLCWKRRGYLSPSAKPLTIRRD</sequence>
<gene>
    <name evidence="2" type="ORF">N656DRAFT_131341</name>
</gene>
<dbReference type="RefSeq" id="XP_064669510.1">
    <property type="nucleotide sequence ID" value="XM_064808585.1"/>
</dbReference>
<dbReference type="GeneID" id="89932708"/>
<dbReference type="EMBL" id="MU853344">
    <property type="protein sequence ID" value="KAK4111940.1"/>
    <property type="molecule type" value="Genomic_DNA"/>
</dbReference>
<comment type="caution">
    <text evidence="2">The sequence shown here is derived from an EMBL/GenBank/DDBJ whole genome shotgun (WGS) entry which is preliminary data.</text>
</comment>
<reference evidence="2" key="2">
    <citation type="submission" date="2023-05" db="EMBL/GenBank/DDBJ databases">
        <authorList>
            <consortium name="Lawrence Berkeley National Laboratory"/>
            <person name="Steindorff A."/>
            <person name="Hensen N."/>
            <person name="Bonometti L."/>
            <person name="Westerberg I."/>
            <person name="Brannstrom I.O."/>
            <person name="Guillou S."/>
            <person name="Cros-Aarteil S."/>
            <person name="Calhoun S."/>
            <person name="Haridas S."/>
            <person name="Kuo A."/>
            <person name="Mondo S."/>
            <person name="Pangilinan J."/>
            <person name="Riley R."/>
            <person name="Labutti K."/>
            <person name="Andreopoulos B."/>
            <person name="Lipzen A."/>
            <person name="Chen C."/>
            <person name="Yanf M."/>
            <person name="Daum C."/>
            <person name="Ng V."/>
            <person name="Clum A."/>
            <person name="Ohm R."/>
            <person name="Martin F."/>
            <person name="Silar P."/>
            <person name="Natvig D."/>
            <person name="Lalanne C."/>
            <person name="Gautier V."/>
            <person name="Ament-Velasquez S.L."/>
            <person name="Kruys A."/>
            <person name="Hutchinson M.I."/>
            <person name="Powell A.J."/>
            <person name="Barry K."/>
            <person name="Miller A.N."/>
            <person name="Grigoriev I.V."/>
            <person name="Debuchy R."/>
            <person name="Gladieux P."/>
            <person name="Thoren M.H."/>
            <person name="Johannesson H."/>
        </authorList>
    </citation>
    <scope>NUCLEOTIDE SEQUENCE</scope>
    <source>
        <strain evidence="2">CBS 508.74</strain>
    </source>
</reference>